<dbReference type="Gene3D" id="2.60.40.10">
    <property type="entry name" value="Immunoglobulins"/>
    <property type="match status" value="4"/>
</dbReference>
<feature type="transmembrane region" description="Helical" evidence="1">
    <location>
        <begin position="2449"/>
        <end position="2466"/>
    </location>
</feature>
<evidence type="ECO:0000256" key="1">
    <source>
        <dbReference type="SAM" id="Phobius"/>
    </source>
</evidence>
<sequence>MRLKLNALLKVTISLILSFTCIGALFNTTNLLANEEFEIKEEVTYNDEATEAVISFDIEGINDKYSIKDIIDPEGISLGITDVTYVAKENKTYTFNIIYAAEEDEYTYEKEVVVDGLNNKKETSLVNQTKGIVSPRISGSDTDGSSTITMDIPNFEPLTGWSNGDIKTITLTADFGADTTSSGKKVVFSLPDGMRYVQIPVTGEYNTTDVDTSVLSTLPSGGVADYISKVIIPTQDTLFGDEERDGTHGEVIYEFTPGTQKATIEIQVRVDAYKYYGPHLLADKLTTKAYIGSPETLIGTVEQEVNVVGPTEAAMTITTQTIANVGTPELLASTNNETVSGSTEGRQVNLSGFGGRGLGADRMYAKSGTLYAYYPEGMENAKIVLSAQYKANTSIVHQPEQSRFIVKYDNTMTFGRYYITYDVPVDMAEGTYTAPSEDYADYVWYNNSTSSSTTTTAKQSVTIVDPDSVENKMLVKIHKNIVMDNSSAVEPTYMYGPYFDLQNATAGMKTNQVFEMTSDAAWQIEKVYIPFDNTVSTNSLTSIEYQINGVNTWLTYTPASASDINYSKTLKRITKEKMGLGANDYITAIRADVGSYSSGYSTGYNVELYEGNFSTYGSLKVGATTANVTMKVYDKDNPTLFTEGTRTVSSLDSKASVTTLFMNEVSFTNLENEAVNQIIAGDSFIVNLKEIRTHFRSSDIGTMNAPEFYLRQPKNTLLNIDSLVITDQDENLISGWSHTSHVNSAGETIYTITMPPSTNIGYYFSQEKTKFINLSYEMSTTTKLEGVLNARNLAAWDKSGYVPGGFSNLQPFTDIHDFNNNGSITDKLFSFRPVELVVTKNQQLVVESYLTLGNEEPSDPYVEGNDNTIAYFMPGVDAKYSVDVTNNSPDVAESLDIYLPIPKTGEDFGSGFQDEEFKWDMALSNLVNTTSTKFDISYSTEATEANYDNSATYVSNPSTSVMKDIKMIKISLKTGQTISPAESVKFEIDLKVDENFESASDGDKIATRNIYNPRFYIKSTSATGFKPGAKVGAQLVIGQISGFVFNDKNADGLYRSADGDTLVGSQTVELYKYNESTSDYEFEGSTVTNTSGVYTFDTETNGLDYSTYAIKFADRSSDNYEFTIRNTANNTLDINSDVIQSGSDAGWIKDINATIPGSQYLSAGYIKYNPPVDLTLTLPSTQTVKVGGEVSIAPTKITPDFWDSIKQSYTWELVNAADSQYVTLSNDTTDTVTITGIKQLTNPSDTIQVKLTIKDVYGTTVSEIVEVKVITSSAPSITAPTVDKYVGDTIDLLDGVSATDNYGATITLATTGTDANTTINSSVPVSLGILTQAGTYNVVYTVTDAYGNVGTYTRLVKVNGLPQLTVYNQSYSIEDTGIANAVATAARANYDKASDSVGVAVEEDITSSVGYTVLSGPNGTLDFSETGIYSVKYSVSVGGKTKDKTVDVVVLPATIEVSGDLAISADNVVLTYAEVEALTKSSLMSKANTVAYEYTKENGNITKIEDITDSVNVKTNSEYDAVKDVTTDGGIFKVTLVAQGSTSTIETEIQVVVLGNTVEVEDGIVIKAKGFTVPNIDAEDLDLAAAISNSDASAFELANDATVTNISVNNAQLLAINTATLEGGSFPLTFTATKGSESASIEVTVVVSPTLIVPTVSAANQEYFVGDAFDVMSDVSAKDALNDPITLVTTGSGKNINITSTVPVGGDGKLTTAGTYTVTYAVSDKFDNVGSATRTVKVHGVPTITAYDQVYNINNSTIQATVDAAYSAEYEEALDGGATQMTTLTATATITSGPTGYSGFDKVGTYKVEYSTSVKGKTVKKVVNVVVTSDDTITDGDLSISASNFSLTQAQLSSLTTSKAKEYANAVAYEFEKENGNTVNTEDITDTITTVGLSDIKEAGSEGGIFTLTFKATGNSGVITKDVIVVVEGDNYVVENGIVITANDFVVANADAEHLDNADVIARSGAQAFYLESGNAVAITATASELDTIKAVGLDGEDGLPLTFTAEDSGNTATISVNVDVTHTLIPPTITANDCEHYVGDSFDVLHGVSAEDATNTNIPVLTTRATTNTTITHNIPVTDGKYTTPGTYEVTYEITDRFGNTQTKTRTVKVHGLPEVKVNGQLYLVGDQTIEAQVKAAVSASYLQAQDTVGAQPMSIDLTSDVSISVVSGPNGVTDFSIEGLYKVAYSVTNTDGKTTTATVDVLILEDTAIWDKDQKIAISAKGFALENADAKNLSEDIAKDVTHGNASAFYKEVAADGSITYLDITDEITVYEHELKAIQEAGKAGGIYNLTYIVKHDDKEVSHRVKVTVIGTTTPPTVTTPDGDELTISANDFTMEYKDALTIDESMAIELSEVEAYLLKNSTEDTLKRISINVNGNQLAEIRKVSKKGGVYELTFTALYTAENGDTVTNEVTVSVTVLEEGQRNPSTAPTSNNSVNNVNAGDTTNTTSLMILLVAMLGVILVLKKRTVKNSLTK</sequence>
<keyword evidence="1" id="KW-0472">Membrane</keyword>
<gene>
    <name evidence="2" type="ORF">J2S15_002907</name>
</gene>
<dbReference type="InterPro" id="IPR013783">
    <property type="entry name" value="Ig-like_fold"/>
</dbReference>
<comment type="caution">
    <text evidence="2">The sequence shown here is derived from an EMBL/GenBank/DDBJ whole genome shotgun (WGS) entry which is preliminary data.</text>
</comment>
<keyword evidence="1" id="KW-0812">Transmembrane</keyword>
<dbReference type="EMBL" id="JAUSUR010000005">
    <property type="protein sequence ID" value="MDQ0362154.1"/>
    <property type="molecule type" value="Genomic_DNA"/>
</dbReference>
<keyword evidence="1" id="KW-1133">Transmembrane helix</keyword>
<keyword evidence="3" id="KW-1185">Reference proteome</keyword>
<evidence type="ECO:0000313" key="3">
    <source>
        <dbReference type="Proteomes" id="UP001230220"/>
    </source>
</evidence>
<name>A0ABU0E5I1_9FIRM</name>
<evidence type="ECO:0000313" key="2">
    <source>
        <dbReference type="EMBL" id="MDQ0362154.1"/>
    </source>
</evidence>
<reference evidence="2 3" key="1">
    <citation type="submission" date="2023-07" db="EMBL/GenBank/DDBJ databases">
        <title>Genomic Encyclopedia of Type Strains, Phase IV (KMG-IV): sequencing the most valuable type-strain genomes for metagenomic binning, comparative biology and taxonomic classification.</title>
        <authorList>
            <person name="Goeker M."/>
        </authorList>
    </citation>
    <scope>NUCLEOTIDE SEQUENCE [LARGE SCALE GENOMIC DNA]</scope>
    <source>
        <strain evidence="2 3">DSM 16784</strain>
    </source>
</reference>
<accession>A0ABU0E5I1</accession>
<evidence type="ECO:0008006" key="4">
    <source>
        <dbReference type="Google" id="ProtNLM"/>
    </source>
</evidence>
<dbReference type="Proteomes" id="UP001230220">
    <property type="component" value="Unassembled WGS sequence"/>
</dbReference>
<dbReference type="RefSeq" id="WP_307409504.1">
    <property type="nucleotide sequence ID" value="NZ_JAUSUR010000005.1"/>
</dbReference>
<protein>
    <recommendedName>
        <fullName evidence="4">DUF5011 domain-containing protein</fullName>
    </recommendedName>
</protein>
<organism evidence="2 3">
    <name type="scientific">Breznakia pachnodae</name>
    <dbReference type="NCBI Taxonomy" id="265178"/>
    <lineage>
        <taxon>Bacteria</taxon>
        <taxon>Bacillati</taxon>
        <taxon>Bacillota</taxon>
        <taxon>Erysipelotrichia</taxon>
        <taxon>Erysipelotrichales</taxon>
        <taxon>Erysipelotrichaceae</taxon>
        <taxon>Breznakia</taxon>
    </lineage>
</organism>
<feature type="transmembrane region" description="Helical" evidence="1">
    <location>
        <begin position="7"/>
        <end position="26"/>
    </location>
</feature>
<proteinExistence type="predicted"/>